<dbReference type="Gene3D" id="3.40.50.720">
    <property type="entry name" value="NAD(P)-binding Rossmann-like Domain"/>
    <property type="match status" value="1"/>
</dbReference>
<reference evidence="4 5" key="1">
    <citation type="journal article" date="2015" name="Front. Microbiol.">
        <title>Genome sequence of the plant growth promoting endophytic yeast Rhodotorula graminis WP1.</title>
        <authorList>
            <person name="Firrincieli A."/>
            <person name="Otillar R."/>
            <person name="Salamov A."/>
            <person name="Schmutz J."/>
            <person name="Khan Z."/>
            <person name="Redman R.S."/>
            <person name="Fleck N.D."/>
            <person name="Lindquist E."/>
            <person name="Grigoriev I.V."/>
            <person name="Doty S.L."/>
        </authorList>
    </citation>
    <scope>NUCLEOTIDE SEQUENCE [LARGE SCALE GENOMIC DNA]</scope>
    <source>
        <strain evidence="4 5">WP1</strain>
    </source>
</reference>
<dbReference type="Proteomes" id="UP000053890">
    <property type="component" value="Unassembled WGS sequence"/>
</dbReference>
<dbReference type="STRING" id="578459.A0A194S1H1"/>
<dbReference type="PANTHER" id="PTHR42748:SF7">
    <property type="entry name" value="NMRA LIKE REDOX SENSOR 1-RELATED"/>
    <property type="match status" value="1"/>
</dbReference>
<dbReference type="PANTHER" id="PTHR42748">
    <property type="entry name" value="NITROGEN METABOLITE REPRESSION PROTEIN NMRA FAMILY MEMBER"/>
    <property type="match status" value="1"/>
</dbReference>
<dbReference type="InterPro" id="IPR008030">
    <property type="entry name" value="NmrA-like"/>
</dbReference>
<evidence type="ECO:0000256" key="2">
    <source>
        <dbReference type="ARBA" id="ARBA00022857"/>
    </source>
</evidence>
<sequence>MSTRTIAVVGSTGSQGSGVVAAALSSTLYTVRALTREPSGDKAQALLAKHKAEVDAGRLTVVQASLDDVEGLKTALEGAHAVFGMTTPSPSEVQQGKNLVDAVKAAGVEHLIWSGLPSVAKLSGGKFPRIFHFEGKAVIETYAREQLEHVTVLLPGGFYSNMSFPWYTQRKPDGTIRFALMSQHADPAVGWTDSSVDLGVFAAAVLNKPLSLTSGKVYPVMAHCSTADLVRGIERATGDKAVWEPLSKDKLHAMMDGKPFGEVLEAAASDMFDFIDTTPAEHTAYGMFSRADDPSRELGVRASTFDEWVQRSGWRP</sequence>
<dbReference type="Gene3D" id="3.90.25.10">
    <property type="entry name" value="UDP-galactose 4-epimerase, domain 1"/>
    <property type="match status" value="1"/>
</dbReference>
<feature type="domain" description="NmrA-like" evidence="3">
    <location>
        <begin position="3"/>
        <end position="274"/>
    </location>
</feature>
<dbReference type="InterPro" id="IPR036291">
    <property type="entry name" value="NAD(P)-bd_dom_sf"/>
</dbReference>
<evidence type="ECO:0000259" key="3">
    <source>
        <dbReference type="Pfam" id="PF05368"/>
    </source>
</evidence>
<dbReference type="Pfam" id="PF05368">
    <property type="entry name" value="NmrA"/>
    <property type="match status" value="1"/>
</dbReference>
<organism evidence="4 5">
    <name type="scientific">Rhodotorula graminis (strain WP1)</name>
    <dbReference type="NCBI Taxonomy" id="578459"/>
    <lineage>
        <taxon>Eukaryota</taxon>
        <taxon>Fungi</taxon>
        <taxon>Dikarya</taxon>
        <taxon>Basidiomycota</taxon>
        <taxon>Pucciniomycotina</taxon>
        <taxon>Microbotryomycetes</taxon>
        <taxon>Sporidiobolales</taxon>
        <taxon>Sporidiobolaceae</taxon>
        <taxon>Rhodotorula</taxon>
    </lineage>
</organism>
<keyword evidence="2" id="KW-0521">NADP</keyword>
<dbReference type="InterPro" id="IPR051164">
    <property type="entry name" value="NmrA-like_oxidored"/>
</dbReference>
<dbReference type="GeneID" id="28974942"/>
<dbReference type="AlphaFoldDB" id="A0A194S1H1"/>
<dbReference type="CDD" id="cd05251">
    <property type="entry name" value="NmrA_like_SDR_a"/>
    <property type="match status" value="1"/>
</dbReference>
<gene>
    <name evidence="4" type="ORF">RHOBADRAFT_44854</name>
</gene>
<accession>A0A194S1H1</accession>
<proteinExistence type="inferred from homology"/>
<evidence type="ECO:0000313" key="4">
    <source>
        <dbReference type="EMBL" id="KPV74364.1"/>
    </source>
</evidence>
<dbReference type="OrthoDB" id="419598at2759"/>
<dbReference type="EMBL" id="KQ474080">
    <property type="protein sequence ID" value="KPV74364.1"/>
    <property type="molecule type" value="Genomic_DNA"/>
</dbReference>
<evidence type="ECO:0000313" key="5">
    <source>
        <dbReference type="Proteomes" id="UP000053890"/>
    </source>
</evidence>
<evidence type="ECO:0000256" key="1">
    <source>
        <dbReference type="ARBA" id="ARBA00006328"/>
    </source>
</evidence>
<dbReference type="SUPFAM" id="SSF51735">
    <property type="entry name" value="NAD(P)-binding Rossmann-fold domains"/>
    <property type="match status" value="1"/>
</dbReference>
<dbReference type="OMA" id="DIRQMME"/>
<comment type="similarity">
    <text evidence="1">Belongs to the NmrA-type oxidoreductase family.</text>
</comment>
<name>A0A194S1H1_RHOGW</name>
<protein>
    <recommendedName>
        <fullName evidence="3">NmrA-like domain-containing protein</fullName>
    </recommendedName>
</protein>
<dbReference type="RefSeq" id="XP_018270413.1">
    <property type="nucleotide sequence ID" value="XM_018414494.1"/>
</dbReference>
<keyword evidence="5" id="KW-1185">Reference proteome</keyword>